<dbReference type="InterPro" id="IPR015424">
    <property type="entry name" value="PyrdxlP-dep_Trfase"/>
</dbReference>
<dbReference type="InterPro" id="IPR015422">
    <property type="entry name" value="PyrdxlP-dep_Trfase_small"/>
</dbReference>
<reference evidence="7" key="1">
    <citation type="submission" date="2019-11" db="EMBL/GenBank/DDBJ databases">
        <authorList>
            <person name="Feng L."/>
        </authorList>
    </citation>
    <scope>NUCLEOTIDE SEQUENCE</scope>
    <source>
        <strain evidence="7">PclaraLFYP37</strain>
    </source>
</reference>
<protein>
    <submittedName>
        <fullName evidence="7">N-acetyl-LL-diaminopimelate aminotransferase</fullName>
        <ecNumber evidence="7">2.6.1.-</ecNumber>
    </submittedName>
</protein>
<dbReference type="EC" id="2.6.1.-" evidence="7"/>
<evidence type="ECO:0000256" key="1">
    <source>
        <dbReference type="ARBA" id="ARBA00001933"/>
    </source>
</evidence>
<comment type="similarity">
    <text evidence="2">Belongs to the class-I pyridoxal-phosphate-dependent aminotransferase family.</text>
</comment>
<dbReference type="GO" id="GO:0008483">
    <property type="term" value="F:transaminase activity"/>
    <property type="evidence" value="ECO:0007669"/>
    <property type="project" value="UniProtKB-KW"/>
</dbReference>
<comment type="cofactor">
    <cofactor evidence="1">
        <name>pyridoxal 5'-phosphate</name>
        <dbReference type="ChEBI" id="CHEBI:597326"/>
    </cofactor>
</comment>
<evidence type="ECO:0000256" key="3">
    <source>
        <dbReference type="ARBA" id="ARBA00022576"/>
    </source>
</evidence>
<dbReference type="Pfam" id="PF00155">
    <property type="entry name" value="Aminotran_1_2"/>
    <property type="match status" value="1"/>
</dbReference>
<keyword evidence="3 7" id="KW-0032">Aminotransferase</keyword>
<dbReference type="AlphaFoldDB" id="A0A6N3GSZ4"/>
<keyword evidence="5" id="KW-0663">Pyridoxal phosphate</keyword>
<evidence type="ECO:0000256" key="4">
    <source>
        <dbReference type="ARBA" id="ARBA00022679"/>
    </source>
</evidence>
<dbReference type="FunFam" id="3.40.640.10:FF:000033">
    <property type="entry name" value="Aspartate aminotransferase"/>
    <property type="match status" value="1"/>
</dbReference>
<feature type="domain" description="Aminotransferase class I/classII large" evidence="6">
    <location>
        <begin position="28"/>
        <end position="381"/>
    </location>
</feature>
<dbReference type="PANTHER" id="PTHR46383:SF1">
    <property type="entry name" value="ASPARTATE AMINOTRANSFERASE"/>
    <property type="match status" value="1"/>
</dbReference>
<organism evidence="7">
    <name type="scientific">Paraprevotella clara</name>
    <dbReference type="NCBI Taxonomy" id="454154"/>
    <lineage>
        <taxon>Bacteria</taxon>
        <taxon>Pseudomonadati</taxon>
        <taxon>Bacteroidota</taxon>
        <taxon>Bacteroidia</taxon>
        <taxon>Bacteroidales</taxon>
        <taxon>Prevotellaceae</taxon>
        <taxon>Paraprevotella</taxon>
    </lineage>
</organism>
<dbReference type="InterPro" id="IPR050596">
    <property type="entry name" value="AspAT/PAT-like"/>
</dbReference>
<dbReference type="PANTHER" id="PTHR46383">
    <property type="entry name" value="ASPARTATE AMINOTRANSFERASE"/>
    <property type="match status" value="1"/>
</dbReference>
<dbReference type="GO" id="GO:0030170">
    <property type="term" value="F:pyridoxal phosphate binding"/>
    <property type="evidence" value="ECO:0007669"/>
    <property type="project" value="InterPro"/>
</dbReference>
<keyword evidence="4 7" id="KW-0808">Transferase</keyword>
<dbReference type="Gene3D" id="3.90.1150.10">
    <property type="entry name" value="Aspartate Aminotransferase, domain 1"/>
    <property type="match status" value="1"/>
</dbReference>
<dbReference type="SUPFAM" id="SSF53383">
    <property type="entry name" value="PLP-dependent transferases"/>
    <property type="match status" value="1"/>
</dbReference>
<dbReference type="InterPro" id="IPR004839">
    <property type="entry name" value="Aminotransferase_I/II_large"/>
</dbReference>
<sequence length="389" mass="43740">MIKISKAATNIQPSLTRKLFNMAKEYENVIDFTLGDPDIPTPTPIKEAGCKAIIENKTRYSQNAGLIDLRQAIANYIFKKEQLTYSPENEILVSVGAMEGLYLSLLATIDSGDEVIIPAPYYVNYKQMVEMCGGVPIIVEDYDHIKEFKCSVNKIKEAITPKTVAIILNTPCNPTGKVFSQEFISQIAEVSKEKNLMVITDEVYKSLVYNGNMRPKSIASLPDMKERTIFINSLSKEFCMTGWRVGYVAANREIITAMTKLQENVAACAPLPSQYAAIEALRTDVDYSIEMATVFKNRRDVLMETLSHTKKIKPATVDATFYAMIDISKTDMKSEEFAYELLKRKQVAVVPGIAYGKICDDFIRIAFTLDESKIREGMNRLVTFVEELN</sequence>
<evidence type="ECO:0000256" key="5">
    <source>
        <dbReference type="ARBA" id="ARBA00022898"/>
    </source>
</evidence>
<proteinExistence type="inferred from homology"/>
<dbReference type="RefSeq" id="WP_412441532.1">
    <property type="nucleotide sequence ID" value="NZ_CACRUT010000031.1"/>
</dbReference>
<evidence type="ECO:0000313" key="7">
    <source>
        <dbReference type="EMBL" id="VYU67101.1"/>
    </source>
</evidence>
<gene>
    <name evidence="7" type="primary">patA_1</name>
    <name evidence="7" type="ORF">PCLFYP37_00571</name>
</gene>
<dbReference type="GO" id="GO:0006520">
    <property type="term" value="P:amino acid metabolic process"/>
    <property type="evidence" value="ECO:0007669"/>
    <property type="project" value="InterPro"/>
</dbReference>
<dbReference type="CDD" id="cd00609">
    <property type="entry name" value="AAT_like"/>
    <property type="match status" value="1"/>
</dbReference>
<accession>A0A6N3GSZ4</accession>
<evidence type="ECO:0000256" key="2">
    <source>
        <dbReference type="ARBA" id="ARBA00007441"/>
    </source>
</evidence>
<dbReference type="InterPro" id="IPR015421">
    <property type="entry name" value="PyrdxlP-dep_Trfase_major"/>
</dbReference>
<evidence type="ECO:0000259" key="6">
    <source>
        <dbReference type="Pfam" id="PF00155"/>
    </source>
</evidence>
<dbReference type="Gene3D" id="3.40.640.10">
    <property type="entry name" value="Type I PLP-dependent aspartate aminotransferase-like (Major domain)"/>
    <property type="match status" value="1"/>
</dbReference>
<name>A0A6N3GSZ4_9BACT</name>
<dbReference type="EMBL" id="CACRUT010000031">
    <property type="protein sequence ID" value="VYU67101.1"/>
    <property type="molecule type" value="Genomic_DNA"/>
</dbReference>